<dbReference type="STRING" id="51028.A0A0N4VFN5"/>
<accession>A0A0N4VFN5</accession>
<name>A0A0N4VFN5_ENTVE</name>
<dbReference type="InterPro" id="IPR057606">
    <property type="entry name" value="SynGAP1-like_PH"/>
</dbReference>
<evidence type="ECO:0000313" key="4">
    <source>
        <dbReference type="WBParaSite" id="EVEC_0000956101-mRNA-1"/>
    </source>
</evidence>
<evidence type="ECO:0000313" key="3">
    <source>
        <dbReference type="Proteomes" id="UP000274131"/>
    </source>
</evidence>
<reference evidence="4" key="1">
    <citation type="submission" date="2017-02" db="UniProtKB">
        <authorList>
            <consortium name="WormBaseParasite"/>
        </authorList>
    </citation>
    <scope>IDENTIFICATION</scope>
</reference>
<dbReference type="WBParaSite" id="EVEC_0000956101-mRNA-1">
    <property type="protein sequence ID" value="EVEC_0000956101-mRNA-1"/>
    <property type="gene ID" value="EVEC_0000956101"/>
</dbReference>
<gene>
    <name evidence="2" type="ORF">EVEC_LOCUS8971</name>
</gene>
<dbReference type="Pfam" id="PF25321">
    <property type="entry name" value="PH_RASGAP"/>
    <property type="match status" value="1"/>
</dbReference>
<organism evidence="4">
    <name type="scientific">Enterobius vermicularis</name>
    <name type="common">Human pinworm</name>
    <dbReference type="NCBI Taxonomy" id="51028"/>
    <lineage>
        <taxon>Eukaryota</taxon>
        <taxon>Metazoa</taxon>
        <taxon>Ecdysozoa</taxon>
        <taxon>Nematoda</taxon>
        <taxon>Chromadorea</taxon>
        <taxon>Rhabditida</taxon>
        <taxon>Spirurina</taxon>
        <taxon>Oxyuridomorpha</taxon>
        <taxon>Oxyuroidea</taxon>
        <taxon>Oxyuridae</taxon>
        <taxon>Enterobius</taxon>
    </lineage>
</organism>
<reference evidence="2 3" key="2">
    <citation type="submission" date="2018-10" db="EMBL/GenBank/DDBJ databases">
        <authorList>
            <consortium name="Pathogen Informatics"/>
        </authorList>
    </citation>
    <scope>NUCLEOTIDE SEQUENCE [LARGE SCALE GENOMIC DNA]</scope>
</reference>
<dbReference type="EMBL" id="UXUI01009725">
    <property type="protein sequence ID" value="VDD94220.1"/>
    <property type="molecule type" value="Genomic_DNA"/>
</dbReference>
<evidence type="ECO:0000313" key="2">
    <source>
        <dbReference type="EMBL" id="VDD94220.1"/>
    </source>
</evidence>
<protein>
    <submittedName>
        <fullName evidence="4">PH domain-containing protein</fullName>
    </submittedName>
</protein>
<dbReference type="AlphaFoldDB" id="A0A0N4VFN5"/>
<proteinExistence type="predicted"/>
<feature type="domain" description="Ras/Rap GTPase-activating protein SynGAP-like PH" evidence="1">
    <location>
        <begin position="19"/>
        <end position="86"/>
    </location>
</feature>
<dbReference type="OrthoDB" id="5861620at2759"/>
<evidence type="ECO:0000259" key="1">
    <source>
        <dbReference type="Pfam" id="PF25321"/>
    </source>
</evidence>
<keyword evidence="3" id="KW-1185">Reference proteome</keyword>
<dbReference type="Proteomes" id="UP000274131">
    <property type="component" value="Unassembled WGS sequence"/>
</dbReference>
<sequence length="123" mass="13905">MYGGRLIPPRYFGEITNDHSTLRSSRSHESLLGYSTTSHMIDLGAPDARVHSVHPSVLDVPNCFKVANTYYACRTPHERNQWIEKLVEIFINMTAFALIINSYACMIAKQSFMLIKLPSSSII</sequence>